<evidence type="ECO:0000313" key="1">
    <source>
        <dbReference type="EMBL" id="RWX46779.1"/>
    </source>
</evidence>
<sequence length="285" mass="32960">MISDKKIYDSYCDCSLVDDAWLGIQLAYFEKYLPPDSYLVYAFLNGIDPEKYRDRIHYISTEPIQPHAIKLNLLAEEICTQAAADDIIYFIDGDAFPVGDIAGYVTSALKEMHLVAIQRLENQGDPQPHPSFCAVPVRFWQEIEGDWRQGPSWKTEEGRLRTDVGALLWEKVEKNGIAWQPMLRSNAVNLHPLWFGVYSELIYHHGAAFRTPYCMVDIKNARQIWWKRFLMSVADTRIGMINGGWVQNAVYSFVMKKHIKQICDHSRKIISEISNDFQFAERFKG</sequence>
<comment type="caution">
    <text evidence="1">The sequence shown here is derived from an EMBL/GenBank/DDBJ whole genome shotgun (WGS) entry which is preliminary data.</text>
</comment>
<organism evidence="1 2">
    <name type="scientific">Candidatus Electrothrix aarhusensis</name>
    <dbReference type="NCBI Taxonomy" id="1859131"/>
    <lineage>
        <taxon>Bacteria</taxon>
        <taxon>Pseudomonadati</taxon>
        <taxon>Thermodesulfobacteriota</taxon>
        <taxon>Desulfobulbia</taxon>
        <taxon>Desulfobulbales</taxon>
        <taxon>Desulfobulbaceae</taxon>
        <taxon>Candidatus Electrothrix</taxon>
    </lineage>
</organism>
<gene>
    <name evidence="1" type="ORF">H206_01814</name>
</gene>
<dbReference type="AlphaFoldDB" id="A0A3S3U9I3"/>
<dbReference type="Proteomes" id="UP000287853">
    <property type="component" value="Unassembled WGS sequence"/>
</dbReference>
<evidence type="ECO:0008006" key="3">
    <source>
        <dbReference type="Google" id="ProtNLM"/>
    </source>
</evidence>
<evidence type="ECO:0000313" key="2">
    <source>
        <dbReference type="Proteomes" id="UP000287853"/>
    </source>
</evidence>
<reference evidence="1 2" key="1">
    <citation type="submission" date="2017-01" db="EMBL/GenBank/DDBJ databases">
        <title>The cable genome- insights into the physiology and evolution of filamentous bacteria capable of sulfide oxidation via long distance electron transfer.</title>
        <authorList>
            <person name="Schreiber L."/>
            <person name="Bjerg J.T."/>
            <person name="Boggild A."/>
            <person name="Van De Vossenberg J."/>
            <person name="Meysman F."/>
            <person name="Nielsen L.P."/>
            <person name="Schramm A."/>
            <person name="Kjeldsen K.U."/>
        </authorList>
    </citation>
    <scope>NUCLEOTIDE SEQUENCE [LARGE SCALE GENOMIC DNA]</scope>
    <source>
        <strain evidence="1">MCF</strain>
    </source>
</reference>
<accession>A0A3S3U9I3</accession>
<dbReference type="EMBL" id="MTKO01000052">
    <property type="protein sequence ID" value="RWX46779.1"/>
    <property type="molecule type" value="Genomic_DNA"/>
</dbReference>
<keyword evidence="2" id="KW-1185">Reference proteome</keyword>
<protein>
    <recommendedName>
        <fullName evidence="3">Glycosyl transferase family 2</fullName>
    </recommendedName>
</protein>
<proteinExistence type="predicted"/>
<name>A0A3S3U9I3_9BACT</name>